<feature type="compositionally biased region" description="Basic residues" evidence="1">
    <location>
        <begin position="49"/>
        <end position="71"/>
    </location>
</feature>
<gene>
    <name evidence="2" type="primary">ZBD1</name>
</gene>
<proteinExistence type="predicted"/>
<feature type="compositionally biased region" description="Basic and acidic residues" evidence="1">
    <location>
        <begin position="1"/>
        <end position="10"/>
    </location>
</feature>
<feature type="non-terminal residue" evidence="2">
    <location>
        <position position="1"/>
    </location>
</feature>
<sequence>NSLDAKDGLGRRISPRNGHSAVRLQDPRHRTAHRPWHRRLCDKHPILHPQRKHLRAQNRRHPHEHRQHPQK</sequence>
<dbReference type="AlphaFoldDB" id="A8BP61"/>
<organism evidence="2">
    <name type="scientific">Gibberella moniliformis</name>
    <name type="common">Maize ear and stalk rot fungus</name>
    <name type="synonym">Fusarium verticillioides</name>
    <dbReference type="NCBI Taxonomy" id="117187"/>
    <lineage>
        <taxon>Eukaryota</taxon>
        <taxon>Fungi</taxon>
        <taxon>Dikarya</taxon>
        <taxon>Ascomycota</taxon>
        <taxon>Pezizomycotina</taxon>
        <taxon>Sordariomycetes</taxon>
        <taxon>Hypocreomycetidae</taxon>
        <taxon>Hypocreales</taxon>
        <taxon>Nectriaceae</taxon>
        <taxon>Fusarium</taxon>
        <taxon>Fusarium fujikuroi species complex</taxon>
    </lineage>
</organism>
<dbReference type="EMBL" id="EF653133">
    <property type="protein sequence ID" value="ABV00408.1"/>
    <property type="molecule type" value="Genomic_DNA"/>
</dbReference>
<feature type="region of interest" description="Disordered" evidence="1">
    <location>
        <begin position="1"/>
        <end position="71"/>
    </location>
</feature>
<evidence type="ECO:0000256" key="1">
    <source>
        <dbReference type="SAM" id="MobiDB-lite"/>
    </source>
</evidence>
<protein>
    <submittedName>
        <fullName evidence="2">ZBD1</fullName>
    </submittedName>
</protein>
<evidence type="ECO:0000313" key="2">
    <source>
        <dbReference type="EMBL" id="ABV00408.1"/>
    </source>
</evidence>
<reference evidence="2" key="1">
    <citation type="journal article" date="2008" name="Mol. Plant Microbe Interact.">
        <title>Transformation-mediated complementation of a FUM gene cluster deletion in Fusarium verticillioides restores both fumonisin production and pathogenicity on maize seedlings.</title>
        <authorList>
            <person name="Glenn A.E."/>
            <person name="Zitomer N.C."/>
            <person name="Zimeri A.M."/>
            <person name="Williams L.D."/>
            <person name="Riley R.T."/>
            <person name="Proctor R.H."/>
        </authorList>
    </citation>
    <scope>NUCLEOTIDE SEQUENCE</scope>
    <source>
        <strain evidence="2">NRRL 25059</strain>
    </source>
</reference>
<accession>A8BP61</accession>
<name>A8BP61_GIBMO</name>
<feature type="compositionally biased region" description="Basic residues" evidence="1">
    <location>
        <begin position="30"/>
        <end position="41"/>
    </location>
</feature>